<organism evidence="2 3">
    <name type="scientific">Pleurodeles waltl</name>
    <name type="common">Iberian ribbed newt</name>
    <dbReference type="NCBI Taxonomy" id="8319"/>
    <lineage>
        <taxon>Eukaryota</taxon>
        <taxon>Metazoa</taxon>
        <taxon>Chordata</taxon>
        <taxon>Craniata</taxon>
        <taxon>Vertebrata</taxon>
        <taxon>Euteleostomi</taxon>
        <taxon>Amphibia</taxon>
        <taxon>Batrachia</taxon>
        <taxon>Caudata</taxon>
        <taxon>Salamandroidea</taxon>
        <taxon>Salamandridae</taxon>
        <taxon>Pleurodelinae</taxon>
        <taxon>Pleurodeles</taxon>
    </lineage>
</organism>
<reference evidence="2" key="1">
    <citation type="journal article" date="2022" name="bioRxiv">
        <title>Sequencing and chromosome-scale assembly of the giantPleurodeles waltlgenome.</title>
        <authorList>
            <person name="Brown T."/>
            <person name="Elewa A."/>
            <person name="Iarovenko S."/>
            <person name="Subramanian E."/>
            <person name="Araus A.J."/>
            <person name="Petzold A."/>
            <person name="Susuki M."/>
            <person name="Suzuki K.-i.T."/>
            <person name="Hayashi T."/>
            <person name="Toyoda A."/>
            <person name="Oliveira C."/>
            <person name="Osipova E."/>
            <person name="Leigh N.D."/>
            <person name="Simon A."/>
            <person name="Yun M.H."/>
        </authorList>
    </citation>
    <scope>NUCLEOTIDE SEQUENCE</scope>
    <source>
        <strain evidence="2">20211129_DDA</strain>
        <tissue evidence="2">Liver</tissue>
    </source>
</reference>
<evidence type="ECO:0000256" key="1">
    <source>
        <dbReference type="SAM" id="MobiDB-lite"/>
    </source>
</evidence>
<comment type="caution">
    <text evidence="2">The sequence shown here is derived from an EMBL/GenBank/DDBJ whole genome shotgun (WGS) entry which is preliminary data.</text>
</comment>
<feature type="compositionally biased region" description="Basic and acidic residues" evidence="1">
    <location>
        <begin position="46"/>
        <end position="59"/>
    </location>
</feature>
<sequence>MENQGINQDFDLEEIIKAARESASTRSKDWILKQIRGGGTNEVPTQEEHIEDGPRDTDQGRGGATRRVKVAAAECKQRRQKGGQERGK</sequence>
<keyword evidence="3" id="KW-1185">Reference proteome</keyword>
<proteinExistence type="predicted"/>
<protein>
    <submittedName>
        <fullName evidence="2">Uncharacterized protein</fullName>
    </submittedName>
</protein>
<dbReference type="Proteomes" id="UP001066276">
    <property type="component" value="Chromosome 9"/>
</dbReference>
<feature type="region of interest" description="Disordered" evidence="1">
    <location>
        <begin position="33"/>
        <end position="88"/>
    </location>
</feature>
<evidence type="ECO:0000313" key="2">
    <source>
        <dbReference type="EMBL" id="KAJ1107113.1"/>
    </source>
</evidence>
<name>A0AAV7N1M2_PLEWA</name>
<dbReference type="AlphaFoldDB" id="A0AAV7N1M2"/>
<gene>
    <name evidence="2" type="ORF">NDU88_004509</name>
</gene>
<dbReference type="EMBL" id="JANPWB010000013">
    <property type="protein sequence ID" value="KAJ1107113.1"/>
    <property type="molecule type" value="Genomic_DNA"/>
</dbReference>
<evidence type="ECO:0000313" key="3">
    <source>
        <dbReference type="Proteomes" id="UP001066276"/>
    </source>
</evidence>
<accession>A0AAV7N1M2</accession>